<comment type="caution">
    <text evidence="2">The sequence shown here is derived from an EMBL/GenBank/DDBJ whole genome shotgun (WGS) entry which is preliminary data.</text>
</comment>
<organism evidence="2 3">
    <name type="scientific">Aureobasidium melanogenum</name>
    <name type="common">Aureobasidium pullulans var. melanogenum</name>
    <dbReference type="NCBI Taxonomy" id="46634"/>
    <lineage>
        <taxon>Eukaryota</taxon>
        <taxon>Fungi</taxon>
        <taxon>Dikarya</taxon>
        <taxon>Ascomycota</taxon>
        <taxon>Pezizomycotina</taxon>
        <taxon>Dothideomycetes</taxon>
        <taxon>Dothideomycetidae</taxon>
        <taxon>Dothideales</taxon>
        <taxon>Saccotheciaceae</taxon>
        <taxon>Aureobasidium</taxon>
    </lineage>
</organism>
<name>A0A9P8FQL9_AURME</name>
<reference evidence="2" key="2">
    <citation type="submission" date="2021-08" db="EMBL/GenBank/DDBJ databases">
        <authorList>
            <person name="Gostincar C."/>
            <person name="Sun X."/>
            <person name="Song Z."/>
            <person name="Gunde-Cimerman N."/>
        </authorList>
    </citation>
    <scope>NUCLEOTIDE SEQUENCE</scope>
    <source>
        <strain evidence="2">EXF-9298</strain>
    </source>
</reference>
<evidence type="ECO:0000256" key="1">
    <source>
        <dbReference type="SAM" id="Phobius"/>
    </source>
</evidence>
<feature type="transmembrane region" description="Helical" evidence="1">
    <location>
        <begin position="116"/>
        <end position="132"/>
    </location>
</feature>
<sequence length="133" mass="13917">MNSTTVNSNMTNSTSKCPDFLESPPNMTTFSFCAMGSCGNNTAIMSLCCNGAQIVPYYYDSGFSGPHNETSGNASWCHVSNESSLAWSNCVSSHGGQGGMCGFSKENGAGRMSSELSGMMGLVGLVVLMFAML</sequence>
<keyword evidence="1" id="KW-0472">Membrane</keyword>
<dbReference type="Proteomes" id="UP000729357">
    <property type="component" value="Unassembled WGS sequence"/>
</dbReference>
<feature type="non-terminal residue" evidence="2">
    <location>
        <position position="133"/>
    </location>
</feature>
<evidence type="ECO:0000313" key="3">
    <source>
        <dbReference type="Proteomes" id="UP000729357"/>
    </source>
</evidence>
<dbReference type="EMBL" id="JAHFXS010000987">
    <property type="protein sequence ID" value="KAG9980431.1"/>
    <property type="molecule type" value="Genomic_DNA"/>
</dbReference>
<protein>
    <submittedName>
        <fullName evidence="2">Uncharacterized protein</fullName>
    </submittedName>
</protein>
<keyword evidence="1" id="KW-0812">Transmembrane</keyword>
<evidence type="ECO:0000313" key="2">
    <source>
        <dbReference type="EMBL" id="KAG9980431.1"/>
    </source>
</evidence>
<gene>
    <name evidence="2" type="ORF">KCU98_g8148</name>
</gene>
<keyword evidence="1" id="KW-1133">Transmembrane helix</keyword>
<keyword evidence="3" id="KW-1185">Reference proteome</keyword>
<proteinExistence type="predicted"/>
<reference evidence="2" key="1">
    <citation type="journal article" date="2021" name="J Fungi (Basel)">
        <title>Virulence traits and population genomics of the black yeast Aureobasidium melanogenum.</title>
        <authorList>
            <person name="Cernosa A."/>
            <person name="Sun X."/>
            <person name="Gostincar C."/>
            <person name="Fang C."/>
            <person name="Gunde-Cimerman N."/>
            <person name="Song Z."/>
        </authorList>
    </citation>
    <scope>NUCLEOTIDE SEQUENCE</scope>
    <source>
        <strain evidence="2">EXF-9298</strain>
    </source>
</reference>
<dbReference type="AlphaFoldDB" id="A0A9P8FQL9"/>
<accession>A0A9P8FQL9</accession>